<comment type="caution">
    <text evidence="3">The sequence shown here is derived from an EMBL/GenBank/DDBJ whole genome shotgun (WGS) entry which is preliminary data.</text>
</comment>
<dbReference type="AlphaFoldDB" id="A0AB35ML29"/>
<name>A0AB35ML29_9MICO</name>
<protein>
    <recommendedName>
        <fullName evidence="5">Lipoprotein</fullName>
    </recommendedName>
</protein>
<dbReference type="Proteomes" id="UP001172756">
    <property type="component" value="Unassembled WGS sequence"/>
</dbReference>
<reference evidence="3 4" key="1">
    <citation type="submission" date="2023-06" db="EMBL/GenBank/DDBJ databases">
        <title>SYSU T0a273.</title>
        <authorList>
            <person name="Gao L."/>
            <person name="Fang B.-Z."/>
            <person name="Li W.-J."/>
        </authorList>
    </citation>
    <scope>NUCLEOTIDE SEQUENCE [LARGE SCALE GENOMIC DNA]</scope>
    <source>
        <strain evidence="3 4">SYSU T0a273</strain>
    </source>
</reference>
<dbReference type="PROSITE" id="PS51257">
    <property type="entry name" value="PROKAR_LIPOPROTEIN"/>
    <property type="match status" value="1"/>
</dbReference>
<accession>A0AB35ML29</accession>
<feature type="signal peptide" evidence="2">
    <location>
        <begin position="1"/>
        <end position="23"/>
    </location>
</feature>
<proteinExistence type="predicted"/>
<evidence type="ECO:0000313" key="3">
    <source>
        <dbReference type="EMBL" id="MDN4484315.1"/>
    </source>
</evidence>
<organism evidence="3 4">
    <name type="scientific">Demequina lignilytica</name>
    <dbReference type="NCBI Taxonomy" id="3051663"/>
    <lineage>
        <taxon>Bacteria</taxon>
        <taxon>Bacillati</taxon>
        <taxon>Actinomycetota</taxon>
        <taxon>Actinomycetes</taxon>
        <taxon>Micrococcales</taxon>
        <taxon>Demequinaceae</taxon>
        <taxon>Demequina</taxon>
    </lineage>
</organism>
<feature type="compositionally biased region" description="Low complexity" evidence="1">
    <location>
        <begin position="44"/>
        <end position="71"/>
    </location>
</feature>
<gene>
    <name evidence="3" type="ORF">QQ002_12255</name>
</gene>
<sequence length="203" mass="19890">MRLRHLIAAAAIAGVMAASGCTAQQDQAGGVSATAETSPAATRTALADASGPAASAAPSSPSPSTTASTPSVGDGWTPAPDIVAPGSGDSVSGAWVTPDGAEIVVGTDPGAGGTPASYFEEHYGSLGEDDGVEVTHRIDETRDGSPVLVVFVSPAPGFGGLSEARFVIFGSSPLVVGSLAMDGEISDADRAGFIALAHNGGKR</sequence>
<evidence type="ECO:0008006" key="5">
    <source>
        <dbReference type="Google" id="ProtNLM"/>
    </source>
</evidence>
<dbReference type="EMBL" id="JAUHQB010000010">
    <property type="protein sequence ID" value="MDN4484315.1"/>
    <property type="molecule type" value="Genomic_DNA"/>
</dbReference>
<feature type="region of interest" description="Disordered" evidence="1">
    <location>
        <begin position="34"/>
        <end position="93"/>
    </location>
</feature>
<feature type="chain" id="PRO_5044341854" description="Lipoprotein" evidence="2">
    <location>
        <begin position="24"/>
        <end position="203"/>
    </location>
</feature>
<evidence type="ECO:0000256" key="2">
    <source>
        <dbReference type="SAM" id="SignalP"/>
    </source>
</evidence>
<dbReference type="RefSeq" id="WP_301160929.1">
    <property type="nucleotide sequence ID" value="NZ_JAUHQB010000010.1"/>
</dbReference>
<keyword evidence="2" id="KW-0732">Signal</keyword>
<evidence type="ECO:0000313" key="4">
    <source>
        <dbReference type="Proteomes" id="UP001172756"/>
    </source>
</evidence>
<evidence type="ECO:0000256" key="1">
    <source>
        <dbReference type="SAM" id="MobiDB-lite"/>
    </source>
</evidence>